<dbReference type="PANTHER" id="PTHR13542">
    <property type="entry name" value="LSM12 HOMOLOG"/>
    <property type="match status" value="1"/>
</dbReference>
<accession>A0A7R9DY27</accession>
<dbReference type="InterPro" id="IPR019181">
    <property type="entry name" value="LSM12_ABD"/>
</dbReference>
<dbReference type="AlphaFoldDB" id="A0A7R9DY27"/>
<dbReference type="InterPro" id="IPR039683">
    <property type="entry name" value="Lsm12-like"/>
</dbReference>
<organism evidence="2">
    <name type="scientific">Timema monikensis</name>
    <dbReference type="NCBI Taxonomy" id="170555"/>
    <lineage>
        <taxon>Eukaryota</taxon>
        <taxon>Metazoa</taxon>
        <taxon>Ecdysozoa</taxon>
        <taxon>Arthropoda</taxon>
        <taxon>Hexapoda</taxon>
        <taxon>Insecta</taxon>
        <taxon>Pterygota</taxon>
        <taxon>Neoptera</taxon>
        <taxon>Polyneoptera</taxon>
        <taxon>Phasmatodea</taxon>
        <taxon>Timematodea</taxon>
        <taxon>Timematoidea</taxon>
        <taxon>Timematidae</taxon>
        <taxon>Timema</taxon>
    </lineage>
</organism>
<dbReference type="SMART" id="SM00995">
    <property type="entry name" value="AD"/>
    <property type="match status" value="1"/>
</dbReference>
<reference evidence="2" key="1">
    <citation type="submission" date="2020-11" db="EMBL/GenBank/DDBJ databases">
        <authorList>
            <person name="Tran Van P."/>
        </authorList>
    </citation>
    <scope>NUCLEOTIDE SEQUENCE</scope>
</reference>
<proteinExistence type="predicted"/>
<evidence type="ECO:0000259" key="1">
    <source>
        <dbReference type="PROSITE" id="PS52001"/>
    </source>
</evidence>
<name>A0A7R9DY27_9NEOP</name>
<dbReference type="Pfam" id="PF21166">
    <property type="entry name" value="LSM12_LSM"/>
    <property type="match status" value="1"/>
</dbReference>
<dbReference type="Pfam" id="PF09793">
    <property type="entry name" value="AD"/>
    <property type="match status" value="1"/>
</dbReference>
<feature type="domain" description="AD" evidence="1">
    <location>
        <begin position="43"/>
        <end position="138"/>
    </location>
</feature>
<sequence>MLILKSSASNGRPSLNDVHIVNLSYVSDVQIKEDVSSPLQPFPSINFQRLNTRLRNQVEDKRRLVAALAAGVSPGGQQLFLTISKTISDVRWHGSNIVVFNSVTIAPPYKLENIKGDVGSKAFIHIKKIVEKYLKDQVVDPATAKNGLSASYV</sequence>
<evidence type="ECO:0000313" key="2">
    <source>
        <dbReference type="EMBL" id="CAD7423878.1"/>
    </source>
</evidence>
<dbReference type="InterPro" id="IPR048478">
    <property type="entry name" value="LSM12_LSM"/>
</dbReference>
<dbReference type="EMBL" id="OB792724">
    <property type="protein sequence ID" value="CAD7423878.1"/>
    <property type="molecule type" value="Genomic_DNA"/>
</dbReference>
<protein>
    <recommendedName>
        <fullName evidence="1">AD domain-containing protein</fullName>
    </recommendedName>
</protein>
<gene>
    <name evidence="2" type="ORF">TMSB3V08_LOCUS851</name>
</gene>
<dbReference type="PROSITE" id="PS52001">
    <property type="entry name" value="AD"/>
    <property type="match status" value="1"/>
</dbReference>
<dbReference type="InterPro" id="IPR047574">
    <property type="entry name" value="AD"/>
</dbReference>